<evidence type="ECO:0000313" key="8">
    <source>
        <dbReference type="Proteomes" id="UP000694865"/>
    </source>
</evidence>
<dbReference type="RefSeq" id="XP_006821664.1">
    <property type="nucleotide sequence ID" value="XM_006821601.1"/>
</dbReference>
<dbReference type="PRINTS" id="PR00465">
    <property type="entry name" value="EP450IV"/>
</dbReference>
<evidence type="ECO:0000256" key="3">
    <source>
        <dbReference type="ARBA" id="ARBA00022723"/>
    </source>
</evidence>
<comment type="function">
    <text evidence="6">Cytochromes P450 are a group of heme-thiolate monooxygenases. They oxidize a variety of structurally unrelated compounds, including steroids, fatty acids, and xenobiotics.</text>
</comment>
<evidence type="ECO:0000256" key="2">
    <source>
        <dbReference type="ARBA" id="ARBA00022617"/>
    </source>
</evidence>
<dbReference type="Pfam" id="PF00067">
    <property type="entry name" value="p450"/>
    <property type="match status" value="1"/>
</dbReference>
<accession>A0ABM0MNS3</accession>
<evidence type="ECO:0000256" key="1">
    <source>
        <dbReference type="ARBA" id="ARBA00010617"/>
    </source>
</evidence>
<keyword evidence="8" id="KW-1185">Reference proteome</keyword>
<proteinExistence type="inferred from homology"/>
<dbReference type="SUPFAM" id="SSF48264">
    <property type="entry name" value="Cytochrome P450"/>
    <property type="match status" value="1"/>
</dbReference>
<evidence type="ECO:0000313" key="9">
    <source>
        <dbReference type="RefSeq" id="XP_006821664.1"/>
    </source>
</evidence>
<dbReference type="PANTHER" id="PTHR24302">
    <property type="entry name" value="CYTOCHROME P450 FAMILY 3"/>
    <property type="match status" value="1"/>
</dbReference>
<dbReference type="GeneID" id="102807584"/>
<evidence type="ECO:0000256" key="4">
    <source>
        <dbReference type="ARBA" id="ARBA00023002"/>
    </source>
</evidence>
<gene>
    <name evidence="9" type="primary">LOC102807584</name>
</gene>
<dbReference type="InterPro" id="IPR036396">
    <property type="entry name" value="Cyt_P450_sf"/>
</dbReference>
<comment type="similarity">
    <text evidence="1 7">Belongs to the cytochrome P450 family.</text>
</comment>
<dbReference type="PANTHER" id="PTHR24302:SF15">
    <property type="entry name" value="FATTY-ACID PEROXYGENASE"/>
    <property type="match status" value="1"/>
</dbReference>
<dbReference type="PRINTS" id="PR00385">
    <property type="entry name" value="P450"/>
</dbReference>
<keyword evidence="3 7" id="KW-0479">Metal-binding</keyword>
<dbReference type="Gene3D" id="1.10.630.10">
    <property type="entry name" value="Cytochrome P450"/>
    <property type="match status" value="1"/>
</dbReference>
<name>A0ABM0MNS3_SACKO</name>
<evidence type="ECO:0000256" key="6">
    <source>
        <dbReference type="ARBA" id="ARBA00043906"/>
    </source>
</evidence>
<dbReference type="Proteomes" id="UP000694865">
    <property type="component" value="Unplaced"/>
</dbReference>
<dbReference type="InterPro" id="IPR002403">
    <property type="entry name" value="Cyt_P450_E_grp-IV"/>
</dbReference>
<organism evidence="8 9">
    <name type="scientific">Saccoglossus kowalevskii</name>
    <name type="common">Acorn worm</name>
    <dbReference type="NCBI Taxonomy" id="10224"/>
    <lineage>
        <taxon>Eukaryota</taxon>
        <taxon>Metazoa</taxon>
        <taxon>Hemichordata</taxon>
        <taxon>Enteropneusta</taxon>
        <taxon>Harrimaniidae</taxon>
        <taxon>Saccoglossus</taxon>
    </lineage>
</organism>
<keyword evidence="4 7" id="KW-0560">Oxidoreductase</keyword>
<evidence type="ECO:0000256" key="5">
    <source>
        <dbReference type="ARBA" id="ARBA00023004"/>
    </source>
</evidence>
<sequence length="335" mass="38641">MLVRNRNQNIHLWKTPKRYSKLVCSTRCLLLCFSSISYSTLNCLRFHYPKKTISYFTDVIEQAIKLRESDEDASERVDFLQLMLNAHDVYDEYVKNKEDEEDADDKGENGEEYIKDDMSSSVNSCKRLSKDEIIAQSIVFLVAGYGSIHAAMSLVCYNLATNPETQEKLQREIDEVMCNYDAVGFEAVSKMTYLDMVISETFRIFPPHRRLIRECNQDININGINIPKGMTVVVSPYVIHHDPDNYPDPEKFIPERFTKEEKEKRHPYAWIPFGAGPRNCIGMRFALIEAKIGLVRVLQKFTFEPCAETENPPVFGNQVMVSPPNGIKLRVKSRE</sequence>
<protein>
    <submittedName>
        <fullName evidence="9">Cytochrome P450 3A16-like</fullName>
    </submittedName>
</protein>
<dbReference type="PROSITE" id="PS00086">
    <property type="entry name" value="CYTOCHROME_P450"/>
    <property type="match status" value="1"/>
</dbReference>
<dbReference type="InterPro" id="IPR050705">
    <property type="entry name" value="Cytochrome_P450_3A"/>
</dbReference>
<dbReference type="InterPro" id="IPR001128">
    <property type="entry name" value="Cyt_P450"/>
</dbReference>
<dbReference type="InterPro" id="IPR017972">
    <property type="entry name" value="Cyt_P450_CS"/>
</dbReference>
<reference evidence="9" key="1">
    <citation type="submission" date="2025-08" db="UniProtKB">
        <authorList>
            <consortium name="RefSeq"/>
        </authorList>
    </citation>
    <scope>IDENTIFICATION</scope>
    <source>
        <tissue evidence="9">Testes</tissue>
    </source>
</reference>
<keyword evidence="7" id="KW-0503">Monooxygenase</keyword>
<keyword evidence="2 7" id="KW-0349">Heme</keyword>
<evidence type="ECO:0000256" key="7">
    <source>
        <dbReference type="RuleBase" id="RU000461"/>
    </source>
</evidence>
<keyword evidence="5 7" id="KW-0408">Iron</keyword>